<feature type="region of interest" description="Disordered" evidence="1">
    <location>
        <begin position="426"/>
        <end position="453"/>
    </location>
</feature>
<feature type="compositionally biased region" description="Basic and acidic residues" evidence="1">
    <location>
        <begin position="426"/>
        <end position="452"/>
    </location>
</feature>
<name>A0A1J0R5J5_9TRYP</name>
<reference evidence="3" key="1">
    <citation type="submission" date="2016-08" db="EMBL/GenBank/DDBJ databases">
        <title>VSG repertoire of Trypanosoma brucei EATRO 1125.</title>
        <authorList>
            <person name="Cross G.A."/>
        </authorList>
    </citation>
    <scope>NUCLEOTIDE SEQUENCE</scope>
    <source>
        <strain evidence="3">EATRO 1125</strain>
    </source>
</reference>
<feature type="signal peptide" evidence="2">
    <location>
        <begin position="1"/>
        <end position="21"/>
    </location>
</feature>
<dbReference type="VEuPathDB" id="TriTrypDB:Tb427_000542600"/>
<sequence length="497" mass="53022">MAASRLTVVLVCYYIAGQATAQSAEDTANSAAKTPCTLNAYYRAIESKLTSWINDAAAAPQKLKMQLNELQLAALKHAGTTKGVSYTVLAAIIRRRQAGAITYTQTAVPKFAAAIELVATKRAETLVLTGAATTKRTSTVKHEQATAELTKVLMQGTGNNNVGCKVTTTATILTQTNCISEATDVTNAKKIADNLKDMKKMAIIKQTAMTLPEVTALIEARGTINNPSQWLAGTSATHCEQNASPQGATEAQHAVAAQKIRLTAKAKPTVETLAELAQAKEHQAHAGSTDTTALLTSDSDLATALTAATTAQREQPGTLATNTLEALAGEPEARNMYNFMRQSTGAGSNKTPTAKEVANLVFGTATGTVDKAFLQPLSTDAVSIPTTDSDIKTTIKEIAVQEGFEQAMAYYYVQNMQKLTKAVEGVKKEEKEKADATEKTEEKKDGEKKEECTGTVETDCDKTKCTWNKEKNECKVKESAYISSVTKAPLLLAVLLL</sequence>
<dbReference type="EMBL" id="KX699142">
    <property type="protein sequence ID" value="APD73098.1"/>
    <property type="molecule type" value="Genomic_DNA"/>
</dbReference>
<protein>
    <submittedName>
        <fullName evidence="3">Variant surface glycoprotein 1125.265</fullName>
    </submittedName>
</protein>
<organism evidence="3">
    <name type="scientific">Trypanosoma brucei</name>
    <dbReference type="NCBI Taxonomy" id="5691"/>
    <lineage>
        <taxon>Eukaryota</taxon>
        <taxon>Discoba</taxon>
        <taxon>Euglenozoa</taxon>
        <taxon>Kinetoplastea</taxon>
        <taxon>Metakinetoplastina</taxon>
        <taxon>Trypanosomatida</taxon>
        <taxon>Trypanosomatidae</taxon>
        <taxon>Trypanosoma</taxon>
    </lineage>
</organism>
<dbReference type="VEuPathDB" id="TriTrypDB:Tb1125.Tb11.v5.0913"/>
<dbReference type="SUPFAM" id="SSF58087">
    <property type="entry name" value="Variant surface glycoprotein (N-terminal domain)"/>
    <property type="match status" value="1"/>
</dbReference>
<dbReference type="VEuPathDB" id="TriTrypDB:Tb11.v5.0803"/>
<dbReference type="VEuPathDB" id="TriTrypDB:Tb11.v5.0913"/>
<evidence type="ECO:0000256" key="1">
    <source>
        <dbReference type="SAM" id="MobiDB-lite"/>
    </source>
</evidence>
<dbReference type="AlphaFoldDB" id="A0A1J0R5J5"/>
<accession>A0A1J0R5J5</accession>
<proteinExistence type="predicted"/>
<feature type="chain" id="PRO_5012543080" evidence="2">
    <location>
        <begin position="22"/>
        <end position="497"/>
    </location>
</feature>
<keyword evidence="2" id="KW-0732">Signal</keyword>
<evidence type="ECO:0000256" key="2">
    <source>
        <dbReference type="SAM" id="SignalP"/>
    </source>
</evidence>
<evidence type="ECO:0000313" key="3">
    <source>
        <dbReference type="EMBL" id="APD73098.1"/>
    </source>
</evidence>